<dbReference type="Proteomes" id="UP001359485">
    <property type="component" value="Unassembled WGS sequence"/>
</dbReference>
<gene>
    <name evidence="3" type="ORF">RUM44_004420</name>
</gene>
<evidence type="ECO:0000313" key="4">
    <source>
        <dbReference type="Proteomes" id="UP001359485"/>
    </source>
</evidence>
<protein>
    <recommendedName>
        <fullName evidence="2">EF-hand domain-containing protein</fullName>
    </recommendedName>
</protein>
<dbReference type="PANTHER" id="PTHR23048:SF0">
    <property type="entry name" value="CALMODULIN LIKE 3"/>
    <property type="match status" value="1"/>
</dbReference>
<dbReference type="SUPFAM" id="SSF47473">
    <property type="entry name" value="EF-hand"/>
    <property type="match status" value="1"/>
</dbReference>
<dbReference type="InterPro" id="IPR002048">
    <property type="entry name" value="EF_hand_dom"/>
</dbReference>
<sequence length="173" mass="19674">MFPIPLETEPSIEDIPVEVAPREEPPEIIDEFALSITEDIFQCFALFDKTQSGVFPIKYLEKALKCLGIFLTTVELSDLEETMNTNGVVKYETFKNYAFDKLKEGDQFEYLKLAFRVFDPDDEGVIPSDRFRKWMTSLGNPLLDKEAKELVKMGDPAGKGFIVYEDLVGVLLS</sequence>
<dbReference type="InterPro" id="IPR050230">
    <property type="entry name" value="CALM/Myosin/TropC-like"/>
</dbReference>
<reference evidence="3 4" key="1">
    <citation type="submission" date="2023-09" db="EMBL/GenBank/DDBJ databases">
        <title>Genomes of two closely related lineages of the louse Polyplax serrata with different host specificities.</title>
        <authorList>
            <person name="Martinu J."/>
            <person name="Tarabai H."/>
            <person name="Stefka J."/>
            <person name="Hypsa V."/>
        </authorList>
    </citation>
    <scope>NUCLEOTIDE SEQUENCE [LARGE SCALE GENOMIC DNA]</scope>
    <source>
        <strain evidence="3">98ZLc_SE</strain>
    </source>
</reference>
<evidence type="ECO:0000259" key="2">
    <source>
        <dbReference type="PROSITE" id="PS50222"/>
    </source>
</evidence>
<feature type="domain" description="EF-hand" evidence="2">
    <location>
        <begin position="35"/>
        <end position="70"/>
    </location>
</feature>
<accession>A0ABR1B4G5</accession>
<evidence type="ECO:0000313" key="3">
    <source>
        <dbReference type="EMBL" id="KAK6633813.1"/>
    </source>
</evidence>
<proteinExistence type="predicted"/>
<keyword evidence="1" id="KW-0677">Repeat</keyword>
<name>A0ABR1B4G5_POLSC</name>
<dbReference type="Gene3D" id="1.10.238.10">
    <property type="entry name" value="EF-hand"/>
    <property type="match status" value="1"/>
</dbReference>
<dbReference type="EMBL" id="JAWJWF010000004">
    <property type="protein sequence ID" value="KAK6633813.1"/>
    <property type="molecule type" value="Genomic_DNA"/>
</dbReference>
<dbReference type="InterPro" id="IPR011992">
    <property type="entry name" value="EF-hand-dom_pair"/>
</dbReference>
<organism evidence="3 4">
    <name type="scientific">Polyplax serrata</name>
    <name type="common">Common mouse louse</name>
    <dbReference type="NCBI Taxonomy" id="468196"/>
    <lineage>
        <taxon>Eukaryota</taxon>
        <taxon>Metazoa</taxon>
        <taxon>Ecdysozoa</taxon>
        <taxon>Arthropoda</taxon>
        <taxon>Hexapoda</taxon>
        <taxon>Insecta</taxon>
        <taxon>Pterygota</taxon>
        <taxon>Neoptera</taxon>
        <taxon>Paraneoptera</taxon>
        <taxon>Psocodea</taxon>
        <taxon>Troctomorpha</taxon>
        <taxon>Phthiraptera</taxon>
        <taxon>Anoplura</taxon>
        <taxon>Polyplacidae</taxon>
        <taxon>Polyplax</taxon>
    </lineage>
</organism>
<dbReference type="PANTHER" id="PTHR23048">
    <property type="entry name" value="MYOSIN LIGHT CHAIN 1, 3"/>
    <property type="match status" value="1"/>
</dbReference>
<dbReference type="Pfam" id="PF13499">
    <property type="entry name" value="EF-hand_7"/>
    <property type="match status" value="1"/>
</dbReference>
<evidence type="ECO:0000256" key="1">
    <source>
        <dbReference type="ARBA" id="ARBA00022737"/>
    </source>
</evidence>
<feature type="domain" description="EF-hand" evidence="2">
    <location>
        <begin position="106"/>
        <end position="141"/>
    </location>
</feature>
<comment type="caution">
    <text evidence="3">The sequence shown here is derived from an EMBL/GenBank/DDBJ whole genome shotgun (WGS) entry which is preliminary data.</text>
</comment>
<dbReference type="PROSITE" id="PS50222">
    <property type="entry name" value="EF_HAND_2"/>
    <property type="match status" value="2"/>
</dbReference>
<keyword evidence="4" id="KW-1185">Reference proteome</keyword>